<dbReference type="RefSeq" id="WP_171587551.1">
    <property type="nucleotide sequence ID" value="NZ_JABGBO010000001.1"/>
</dbReference>
<reference evidence="6 7" key="1">
    <citation type="submission" date="2020-05" db="EMBL/GenBank/DDBJ databases">
        <authorList>
            <person name="Niu N."/>
        </authorList>
    </citation>
    <scope>NUCLEOTIDE SEQUENCE [LARGE SCALE GENOMIC DNA]</scope>
    <source>
        <strain evidence="6 7">LMG10982</strain>
    </source>
</reference>
<feature type="domain" description="ABC transporter" evidence="5">
    <location>
        <begin position="4"/>
        <end position="260"/>
    </location>
</feature>
<evidence type="ECO:0000259" key="5">
    <source>
        <dbReference type="PROSITE" id="PS50893"/>
    </source>
</evidence>
<dbReference type="Pfam" id="PF00005">
    <property type="entry name" value="ABC_tran"/>
    <property type="match status" value="1"/>
</dbReference>
<dbReference type="GO" id="GO:1903805">
    <property type="term" value="P:L-valine import across plasma membrane"/>
    <property type="evidence" value="ECO:0007669"/>
    <property type="project" value="TreeGrafter"/>
</dbReference>
<evidence type="ECO:0000313" key="6">
    <source>
        <dbReference type="EMBL" id="NOL48558.1"/>
    </source>
</evidence>
<accession>A0A7Y4L7V3</accession>
<name>A0A7Y4L7V3_9BURK</name>
<dbReference type="SUPFAM" id="SSF52540">
    <property type="entry name" value="P-loop containing nucleoside triphosphate hydrolases"/>
    <property type="match status" value="1"/>
</dbReference>
<organism evidence="6 7">
    <name type="scientific">Pelistega europaea</name>
    <dbReference type="NCBI Taxonomy" id="106147"/>
    <lineage>
        <taxon>Bacteria</taxon>
        <taxon>Pseudomonadati</taxon>
        <taxon>Pseudomonadota</taxon>
        <taxon>Betaproteobacteria</taxon>
        <taxon>Burkholderiales</taxon>
        <taxon>Alcaligenaceae</taxon>
        <taxon>Pelistega</taxon>
    </lineage>
</organism>
<dbReference type="GO" id="GO:0015808">
    <property type="term" value="P:L-alanine transport"/>
    <property type="evidence" value="ECO:0007669"/>
    <property type="project" value="TreeGrafter"/>
</dbReference>
<evidence type="ECO:0000256" key="4">
    <source>
        <dbReference type="ARBA" id="ARBA00022840"/>
    </source>
</evidence>
<dbReference type="CDD" id="cd03219">
    <property type="entry name" value="ABC_Mj1267_LivG_branched"/>
    <property type="match status" value="1"/>
</dbReference>
<evidence type="ECO:0000256" key="1">
    <source>
        <dbReference type="ARBA" id="ARBA00022448"/>
    </source>
</evidence>
<dbReference type="GO" id="GO:1903806">
    <property type="term" value="P:L-isoleucine import across plasma membrane"/>
    <property type="evidence" value="ECO:0007669"/>
    <property type="project" value="TreeGrafter"/>
</dbReference>
<dbReference type="Proteomes" id="UP000541421">
    <property type="component" value="Unassembled WGS sequence"/>
</dbReference>
<dbReference type="GO" id="GO:0015192">
    <property type="term" value="F:L-phenylalanine transmembrane transporter activity"/>
    <property type="evidence" value="ECO:0007669"/>
    <property type="project" value="TreeGrafter"/>
</dbReference>
<evidence type="ECO:0000256" key="2">
    <source>
        <dbReference type="ARBA" id="ARBA00022475"/>
    </source>
</evidence>
<keyword evidence="3" id="KW-0547">Nucleotide-binding</keyword>
<keyword evidence="2" id="KW-0472">Membrane</keyword>
<dbReference type="GO" id="GO:0016887">
    <property type="term" value="F:ATP hydrolysis activity"/>
    <property type="evidence" value="ECO:0007669"/>
    <property type="project" value="InterPro"/>
</dbReference>
<dbReference type="InterPro" id="IPR003593">
    <property type="entry name" value="AAA+_ATPase"/>
</dbReference>
<keyword evidence="2" id="KW-1003">Cell membrane</keyword>
<sequence>MSLLQVENISKSYGNFWAVNQVSFSLEAGQMLALIGPNGAGKSTTFNMIGGQTRADNGCIWFDANSLSTSKREGALTGKVDLLGLSSEEIWSLGIGRTFQIAEIFPSLTVRENVQLALQVAHGKGLVWWNKSYQDYQDEAESLLIDLAMQENINRAASEIAYGDVKRLELAMALASQPKLLLMDEPTAGMSPTERMEMMALTKRLSQQRDMAVLFTEHSMDVVFTYADYIIVMAAGNIVAAGTPNQIKDNPVVKEVYLGSVVVEDKAIVQA</sequence>
<dbReference type="GO" id="GO:0042941">
    <property type="term" value="P:D-alanine transmembrane transport"/>
    <property type="evidence" value="ECO:0007669"/>
    <property type="project" value="TreeGrafter"/>
</dbReference>
<dbReference type="InterPro" id="IPR027417">
    <property type="entry name" value="P-loop_NTPase"/>
</dbReference>
<dbReference type="EMBL" id="JABGBO010000001">
    <property type="protein sequence ID" value="NOL48558.1"/>
    <property type="molecule type" value="Genomic_DNA"/>
</dbReference>
<proteinExistence type="predicted"/>
<protein>
    <submittedName>
        <fullName evidence="6">ABC transporter ATP-binding protein</fullName>
    </submittedName>
</protein>
<dbReference type="InterPro" id="IPR051120">
    <property type="entry name" value="ABC_AA/LPS_Transport"/>
</dbReference>
<keyword evidence="7" id="KW-1185">Reference proteome</keyword>
<dbReference type="GO" id="GO:0005524">
    <property type="term" value="F:ATP binding"/>
    <property type="evidence" value="ECO:0007669"/>
    <property type="project" value="UniProtKB-KW"/>
</dbReference>
<dbReference type="AlphaFoldDB" id="A0A7Y4L7V3"/>
<keyword evidence="4 6" id="KW-0067">ATP-binding</keyword>
<evidence type="ECO:0000313" key="7">
    <source>
        <dbReference type="Proteomes" id="UP000541421"/>
    </source>
</evidence>
<dbReference type="GO" id="GO:0005304">
    <property type="term" value="F:L-valine transmembrane transporter activity"/>
    <property type="evidence" value="ECO:0007669"/>
    <property type="project" value="TreeGrafter"/>
</dbReference>
<dbReference type="Gene3D" id="3.40.50.300">
    <property type="entry name" value="P-loop containing nucleotide triphosphate hydrolases"/>
    <property type="match status" value="1"/>
</dbReference>
<dbReference type="PANTHER" id="PTHR45772:SF7">
    <property type="entry name" value="AMINO ACID ABC TRANSPORTER ATP-BINDING PROTEIN"/>
    <property type="match status" value="1"/>
</dbReference>
<dbReference type="InterPro" id="IPR003439">
    <property type="entry name" value="ABC_transporter-like_ATP-bd"/>
</dbReference>
<keyword evidence="1" id="KW-0813">Transport</keyword>
<comment type="caution">
    <text evidence="6">The sequence shown here is derived from an EMBL/GenBank/DDBJ whole genome shotgun (WGS) entry which is preliminary data.</text>
</comment>
<gene>
    <name evidence="6" type="ORF">HKX40_00190</name>
</gene>
<dbReference type="PROSITE" id="PS50893">
    <property type="entry name" value="ABC_TRANSPORTER_2"/>
    <property type="match status" value="1"/>
</dbReference>
<evidence type="ECO:0000256" key="3">
    <source>
        <dbReference type="ARBA" id="ARBA00022741"/>
    </source>
</evidence>
<dbReference type="SMART" id="SM00382">
    <property type="entry name" value="AAA"/>
    <property type="match status" value="1"/>
</dbReference>
<dbReference type="GO" id="GO:0005886">
    <property type="term" value="C:plasma membrane"/>
    <property type="evidence" value="ECO:0007669"/>
    <property type="project" value="TreeGrafter"/>
</dbReference>
<dbReference type="PANTHER" id="PTHR45772">
    <property type="entry name" value="CONSERVED COMPONENT OF ABC TRANSPORTER FOR NATURAL AMINO ACIDS-RELATED"/>
    <property type="match status" value="1"/>
</dbReference>
<dbReference type="GO" id="GO:0015188">
    <property type="term" value="F:L-isoleucine transmembrane transporter activity"/>
    <property type="evidence" value="ECO:0007669"/>
    <property type="project" value="TreeGrafter"/>
</dbReference>